<evidence type="ECO:0000313" key="2">
    <source>
        <dbReference type="EMBL" id="BAL57714.1"/>
    </source>
</evidence>
<dbReference type="EMBL" id="AP011782">
    <property type="protein sequence ID" value="BAL57714.1"/>
    <property type="molecule type" value="Genomic_DNA"/>
</dbReference>
<accession>H5SNH8</accession>
<dbReference type="InterPro" id="IPR011635">
    <property type="entry name" value="CARDB"/>
</dbReference>
<feature type="domain" description="CARDB" evidence="1">
    <location>
        <begin position="244"/>
        <end position="321"/>
    </location>
</feature>
<dbReference type="AlphaFoldDB" id="H5SNH8"/>
<dbReference type="InterPro" id="IPR013783">
    <property type="entry name" value="Ig-like_fold"/>
</dbReference>
<organism evidence="2">
    <name type="scientific">uncultured Acetothermia bacterium</name>
    <dbReference type="NCBI Taxonomy" id="236499"/>
    <lineage>
        <taxon>Bacteria</taxon>
        <taxon>Candidatus Bipolaricaulota</taxon>
        <taxon>environmental samples</taxon>
    </lineage>
</organism>
<reference evidence="2" key="1">
    <citation type="journal article" date="2005" name="Environ. Microbiol.">
        <title>Genetic and functional properties of uncultivated thermophilic crenarchaeotes from a subsurface gold mine as revealed by analysis of genome fragments.</title>
        <authorList>
            <person name="Nunoura T."/>
            <person name="Hirayama H."/>
            <person name="Takami H."/>
            <person name="Oida H."/>
            <person name="Nishi S."/>
            <person name="Shimamura S."/>
            <person name="Suzuki Y."/>
            <person name="Inagaki F."/>
            <person name="Takai K."/>
            <person name="Nealson K.H."/>
            <person name="Horikoshi K."/>
        </authorList>
    </citation>
    <scope>NUCLEOTIDE SEQUENCE</scope>
</reference>
<reference evidence="2" key="2">
    <citation type="journal article" date="2012" name="PLoS ONE">
        <title>A Deeply Branching Thermophilic Bacterium with an Ancient Acetyl-CoA Pathway Dominates a Subsurface Ecosystem.</title>
        <authorList>
            <person name="Takami H."/>
            <person name="Noguchi H."/>
            <person name="Takaki Y."/>
            <person name="Uchiyama I."/>
            <person name="Toyoda A."/>
            <person name="Nishi S."/>
            <person name="Chee G.-J."/>
            <person name="Arai W."/>
            <person name="Nunoura T."/>
            <person name="Itoh T."/>
            <person name="Hattori M."/>
            <person name="Takai K."/>
        </authorList>
    </citation>
    <scope>NUCLEOTIDE SEQUENCE</scope>
</reference>
<dbReference type="Gene3D" id="2.60.40.10">
    <property type="entry name" value="Immunoglobulins"/>
    <property type="match status" value="1"/>
</dbReference>
<sequence>MTMNKEVKVTYAAQPALVKLTVSSNCENAEIDVNGQKVSGKGGSFAFKPGDKVQLSVRDFPTISACGVLTAEHIFEGWYDGGTLTSIGQRYPFTITQDTEILAKYRPGTAGRQCEVMIDAKTLNGTPISGVEIKVSPLDYKSNGDGQTPFVRLFHENTDFVLDAPLEWPTPTPKYAFHIWGVQGAQVTAISRTAVKLRCTSGNVFATAFYEQTGPLALPDLTADTLSLSVSKPDRTGMCSVIGVAIVKNIGEENAGPFTTGIFVDGKSFPDFDFPSSGLKAGESQSVPIVTTLRIGRHLIEAVADWKNEVNESNEQNNKAARVVECKE</sequence>
<gene>
    <name evidence="2" type="ORF">HGMM_F52A12C34</name>
</gene>
<dbReference type="Pfam" id="PF07705">
    <property type="entry name" value="CARDB"/>
    <property type="match status" value="1"/>
</dbReference>
<evidence type="ECO:0000259" key="1">
    <source>
        <dbReference type="Pfam" id="PF07705"/>
    </source>
</evidence>
<name>H5SNH8_9BACT</name>
<protein>
    <recommendedName>
        <fullName evidence="1">CARDB domain-containing protein</fullName>
    </recommendedName>
</protein>
<proteinExistence type="predicted"/>